<dbReference type="InterPro" id="IPR029058">
    <property type="entry name" value="AB_hydrolase_fold"/>
</dbReference>
<feature type="signal peptide" evidence="1">
    <location>
        <begin position="1"/>
        <end position="24"/>
    </location>
</feature>
<protein>
    <submittedName>
        <fullName evidence="2">Lipase family protein</fullName>
    </submittedName>
</protein>
<comment type="caution">
    <text evidence="2">The sequence shown here is derived from an EMBL/GenBank/DDBJ whole genome shotgun (WGS) entry which is preliminary data.</text>
</comment>
<dbReference type="EMBL" id="BAAAUX010000014">
    <property type="protein sequence ID" value="GAA2796264.1"/>
    <property type="molecule type" value="Genomic_DNA"/>
</dbReference>
<evidence type="ECO:0000313" key="3">
    <source>
        <dbReference type="Proteomes" id="UP001500979"/>
    </source>
</evidence>
<gene>
    <name evidence="2" type="ORF">GCM10010470_34250</name>
</gene>
<dbReference type="Gene3D" id="3.40.50.1820">
    <property type="entry name" value="alpha/beta hydrolase"/>
    <property type="match status" value="1"/>
</dbReference>
<dbReference type="Gene3D" id="1.10.260.130">
    <property type="match status" value="1"/>
</dbReference>
<proteinExistence type="predicted"/>
<dbReference type="Proteomes" id="UP001500979">
    <property type="component" value="Unassembled WGS sequence"/>
</dbReference>
<evidence type="ECO:0000256" key="1">
    <source>
        <dbReference type="SAM" id="SignalP"/>
    </source>
</evidence>
<keyword evidence="1" id="KW-0732">Signal</keyword>
<dbReference type="Pfam" id="PF03583">
    <property type="entry name" value="LIP"/>
    <property type="match status" value="1"/>
</dbReference>
<name>A0ABN3VEY1_9PSEU</name>
<keyword evidence="3" id="KW-1185">Reference proteome</keyword>
<feature type="chain" id="PRO_5047398464" evidence="1">
    <location>
        <begin position="25"/>
        <end position="424"/>
    </location>
</feature>
<dbReference type="SUPFAM" id="SSF53474">
    <property type="entry name" value="alpha/beta-Hydrolases"/>
    <property type="match status" value="1"/>
</dbReference>
<dbReference type="PANTHER" id="PTHR34853:SF1">
    <property type="entry name" value="LIPASE 5"/>
    <property type="match status" value="1"/>
</dbReference>
<reference evidence="2 3" key="1">
    <citation type="journal article" date="2019" name="Int. J. Syst. Evol. Microbiol.">
        <title>The Global Catalogue of Microorganisms (GCM) 10K type strain sequencing project: providing services to taxonomists for standard genome sequencing and annotation.</title>
        <authorList>
            <consortium name="The Broad Institute Genomics Platform"/>
            <consortium name="The Broad Institute Genome Sequencing Center for Infectious Disease"/>
            <person name="Wu L."/>
            <person name="Ma J."/>
        </authorList>
    </citation>
    <scope>NUCLEOTIDE SEQUENCE [LARGE SCALE GENOMIC DNA]</scope>
    <source>
        <strain evidence="2 3">JCM 9383</strain>
    </source>
</reference>
<dbReference type="PANTHER" id="PTHR34853">
    <property type="match status" value="1"/>
</dbReference>
<dbReference type="RefSeq" id="WP_344680803.1">
    <property type="nucleotide sequence ID" value="NZ_BAAAUX010000014.1"/>
</dbReference>
<dbReference type="PIRSF" id="PIRSF029171">
    <property type="entry name" value="Esterase_LipA"/>
    <property type="match status" value="1"/>
</dbReference>
<organism evidence="2 3">
    <name type="scientific">Saccharopolyspora taberi</name>
    <dbReference type="NCBI Taxonomy" id="60895"/>
    <lineage>
        <taxon>Bacteria</taxon>
        <taxon>Bacillati</taxon>
        <taxon>Actinomycetota</taxon>
        <taxon>Actinomycetes</taxon>
        <taxon>Pseudonocardiales</taxon>
        <taxon>Pseudonocardiaceae</taxon>
        <taxon>Saccharopolyspora</taxon>
    </lineage>
</organism>
<accession>A0ABN3VEY1</accession>
<evidence type="ECO:0000313" key="2">
    <source>
        <dbReference type="EMBL" id="GAA2796264.1"/>
    </source>
</evidence>
<sequence length="424" mass="43935">MRRVLAPAAALAILCGAAAPTALADAPQRGDAPCSATDEQIYTPPAQLQGKPGDVLACAPSEFPKIPGNIPKRSWKVQYQSTDVRGTPVAVSGLVAVPDVPWNGPGPRPVVAFNPGTVGLGPQCAYSKQMSGAYDDAYELEQLAAALKAGYAVVATDGVGYLNGQQHTYMVGQNAGHALLDAARAAARVPEAGIAPEAPVALWGYSEGGQAALWATQLAASYAPDLKLAGTAAGGVPGDLRMVGNALNGGQFAGFAAAALVGFHAGYPEMPFDELLNDRGREAVGKLSGSCLIDTIFGFSGERVEDYTLDGLTPDQIYELPGPDGTTWGQIADSHRVGDGIGTPGSGAAYEIGVPVFQYRGAREQIIPVPTEEQTRDAYCRAGIQTQWKPDVDGDHLIAAKNAIPDVMAFFASRFAGEPPTGNC</sequence>
<dbReference type="InterPro" id="IPR005152">
    <property type="entry name" value="Lipase_secreted"/>
</dbReference>